<gene>
    <name evidence="1" type="ORF">BUALT_Bualt10G0023400</name>
</gene>
<evidence type="ECO:0000313" key="2">
    <source>
        <dbReference type="Proteomes" id="UP000826271"/>
    </source>
</evidence>
<protein>
    <submittedName>
        <fullName evidence="1">Uncharacterized protein</fullName>
    </submittedName>
</protein>
<dbReference type="EMBL" id="WHWC01000010">
    <property type="protein sequence ID" value="KAG8374701.1"/>
    <property type="molecule type" value="Genomic_DNA"/>
</dbReference>
<name>A0AAV6X2Q1_9LAMI</name>
<evidence type="ECO:0000313" key="1">
    <source>
        <dbReference type="EMBL" id="KAG8374701.1"/>
    </source>
</evidence>
<dbReference type="Proteomes" id="UP000826271">
    <property type="component" value="Unassembled WGS sequence"/>
</dbReference>
<reference evidence="1" key="1">
    <citation type="submission" date="2019-10" db="EMBL/GenBank/DDBJ databases">
        <authorList>
            <person name="Zhang R."/>
            <person name="Pan Y."/>
            <person name="Wang J."/>
            <person name="Ma R."/>
            <person name="Yu S."/>
        </authorList>
    </citation>
    <scope>NUCLEOTIDE SEQUENCE</scope>
    <source>
        <strain evidence="1">LA-IB0</strain>
        <tissue evidence="1">Leaf</tissue>
    </source>
</reference>
<dbReference type="AlphaFoldDB" id="A0AAV6X2Q1"/>
<accession>A0AAV6X2Q1</accession>
<sequence length="489" mass="55724">MEYSFDATREYSYDASMGHSHPIAAEDSHDVAMEDSIDPMVRQALEELKSDFEELRPQFDSKFNKGMQKMDEDIESCGSKLTAVRENLKSLREESNEIDIHADVIQEVSENDSFDSNLNVEGTAMHEAPQVFDELSKSVTMHESKRVFDEMCGRVVMNEGPKVFDELAETKTDILIKSRHEGCFTKEFSSILLPNFQSIESNSQIIVAATLEYMGLKEFVRDISMDIDLCLMFFALKSDSVKWSKVYLEIPRPPPEPPPQGLQYYFSRYHVIERIQSWNGTLKFEGPMIRSGSLEIILKLLLLFYSFTLSILHSSWATILQEFDDDSSIKMNTKTWNENDNVLLVGMRNREDMLEGVILRPGQCSGVDVSSLSLGSRLQKGGSNVMIRMTEMEKLAKGQLITNKQATTGKSLRNFRILDLPKYDGKRKYAKSITHLFGIRQKDDESLRSFVDRFNDEALDVQGLTNEIKINLTINALKMGPFADALIRD</sequence>
<comment type="caution">
    <text evidence="1">The sequence shown here is derived from an EMBL/GenBank/DDBJ whole genome shotgun (WGS) entry which is preliminary data.</text>
</comment>
<organism evidence="1 2">
    <name type="scientific">Buddleja alternifolia</name>
    <dbReference type="NCBI Taxonomy" id="168488"/>
    <lineage>
        <taxon>Eukaryota</taxon>
        <taxon>Viridiplantae</taxon>
        <taxon>Streptophyta</taxon>
        <taxon>Embryophyta</taxon>
        <taxon>Tracheophyta</taxon>
        <taxon>Spermatophyta</taxon>
        <taxon>Magnoliopsida</taxon>
        <taxon>eudicotyledons</taxon>
        <taxon>Gunneridae</taxon>
        <taxon>Pentapetalae</taxon>
        <taxon>asterids</taxon>
        <taxon>lamiids</taxon>
        <taxon>Lamiales</taxon>
        <taxon>Scrophulariaceae</taxon>
        <taxon>Buddlejeae</taxon>
        <taxon>Buddleja</taxon>
    </lineage>
</organism>
<proteinExistence type="predicted"/>
<keyword evidence="2" id="KW-1185">Reference proteome</keyword>